<keyword evidence="3" id="KW-1185">Reference proteome</keyword>
<dbReference type="EMBL" id="CAJJDM010000006">
    <property type="protein sequence ID" value="CAD8045458.1"/>
    <property type="molecule type" value="Genomic_DNA"/>
</dbReference>
<protein>
    <recommendedName>
        <fullName evidence="4">Transmembrane protein</fullName>
    </recommendedName>
</protein>
<keyword evidence="1" id="KW-1133">Transmembrane helix</keyword>
<evidence type="ECO:0000256" key="1">
    <source>
        <dbReference type="SAM" id="Phobius"/>
    </source>
</evidence>
<evidence type="ECO:0008006" key="4">
    <source>
        <dbReference type="Google" id="ProtNLM"/>
    </source>
</evidence>
<feature type="transmembrane region" description="Helical" evidence="1">
    <location>
        <begin position="54"/>
        <end position="74"/>
    </location>
</feature>
<evidence type="ECO:0000313" key="3">
    <source>
        <dbReference type="Proteomes" id="UP000688137"/>
    </source>
</evidence>
<feature type="transmembrane region" description="Helical" evidence="1">
    <location>
        <begin position="117"/>
        <end position="138"/>
    </location>
</feature>
<gene>
    <name evidence="2" type="ORF">PPRIM_AZ9-3.1.T0090429</name>
</gene>
<feature type="transmembrane region" description="Helical" evidence="1">
    <location>
        <begin position="150"/>
        <end position="170"/>
    </location>
</feature>
<dbReference type="AlphaFoldDB" id="A0A8S1K530"/>
<dbReference type="Proteomes" id="UP000688137">
    <property type="component" value="Unassembled WGS sequence"/>
</dbReference>
<sequence>MIKTYSLQYVSQEIEQMYRQSKLIGLKHRREYLYATITLYIILIIIKYNQYQNLIPQILASVCLTLILACYIGMRRYQKYKEIFVTINILLMSALVESLRLFGSESDLWYYGYHTSILKFLIYITGSSFIFQTCFFLLTQIANFYNFQTYDIQSVISQCIISILLVLLRYQYEIIKRKHFLVNLSKVQYDNILEDLLPSWVVIVKYNKLAGQLDIEKINQHFKDTFNLLNNEAFRDFLRKLVFFDIDNKNTQQYIKIEHLIIQELKMKNEEHPVQKYFAILEEQNKSKLWKFKVTQVYCNSFQPQILLLFEEIEEDKYDKYINAIELRDKQQYFNSKLSLQQINHQLEIIQQFYSEISKYEYLTYIQQNIKQQLQLNYFLYNLNSNLFNLYQISYQQIKSDIKILKLDQFIIDLCLNLQIEYKNNKQQNQLPNLKNLVLTTDKQKLISIIMNLVYFIKLLLSIIHSDTNIINQVQPLKKSIKLSIKQSKKFENSLQISLTHPNLNVANSIITQLQNIEPFQLDDYKRNWEQRNYFEKITSINQTLQQMMEMYKQEVSSIQLIQIDNKSQQINCQNQQAIHNMKQLQFNTIGYIIAQYFASSLGPQNRFDFKQTCLDIERYHTNQFVGLQQTKIQFCIYKNYENFEKEILSDQLNSFKQNIQFPSEKMTNQEIFQNFYQLIHKKK</sequence>
<reference evidence="2" key="1">
    <citation type="submission" date="2021-01" db="EMBL/GenBank/DDBJ databases">
        <authorList>
            <consortium name="Genoscope - CEA"/>
            <person name="William W."/>
        </authorList>
    </citation>
    <scope>NUCLEOTIDE SEQUENCE</scope>
</reference>
<comment type="caution">
    <text evidence="2">The sequence shown here is derived from an EMBL/GenBank/DDBJ whole genome shotgun (WGS) entry which is preliminary data.</text>
</comment>
<keyword evidence="1" id="KW-0812">Transmembrane</keyword>
<feature type="transmembrane region" description="Helical" evidence="1">
    <location>
        <begin position="32"/>
        <end position="48"/>
    </location>
</feature>
<accession>A0A8S1K530</accession>
<keyword evidence="1" id="KW-0472">Membrane</keyword>
<organism evidence="2 3">
    <name type="scientific">Paramecium primaurelia</name>
    <dbReference type="NCBI Taxonomy" id="5886"/>
    <lineage>
        <taxon>Eukaryota</taxon>
        <taxon>Sar</taxon>
        <taxon>Alveolata</taxon>
        <taxon>Ciliophora</taxon>
        <taxon>Intramacronucleata</taxon>
        <taxon>Oligohymenophorea</taxon>
        <taxon>Peniculida</taxon>
        <taxon>Parameciidae</taxon>
        <taxon>Paramecium</taxon>
    </lineage>
</organism>
<proteinExistence type="predicted"/>
<feature type="transmembrane region" description="Helical" evidence="1">
    <location>
        <begin position="83"/>
        <end position="102"/>
    </location>
</feature>
<dbReference type="OMA" id="RNWEQRN"/>
<evidence type="ECO:0000313" key="2">
    <source>
        <dbReference type="EMBL" id="CAD8045458.1"/>
    </source>
</evidence>
<name>A0A8S1K530_PARPR</name>